<evidence type="ECO:0000313" key="1">
    <source>
        <dbReference type="EMBL" id="CAG8722919.1"/>
    </source>
</evidence>
<proteinExistence type="predicted"/>
<reference evidence="1" key="1">
    <citation type="submission" date="2021-06" db="EMBL/GenBank/DDBJ databases">
        <authorList>
            <person name="Kallberg Y."/>
            <person name="Tangrot J."/>
            <person name="Rosling A."/>
        </authorList>
    </citation>
    <scope>NUCLEOTIDE SEQUENCE</scope>
    <source>
        <strain evidence="1">AU212A</strain>
    </source>
</reference>
<protein>
    <submittedName>
        <fullName evidence="1">2078_t:CDS:1</fullName>
    </submittedName>
</protein>
<name>A0ACA9PVJ4_9GLOM</name>
<comment type="caution">
    <text evidence="1">The sequence shown here is derived from an EMBL/GenBank/DDBJ whole genome shotgun (WGS) entry which is preliminary data.</text>
</comment>
<gene>
    <name evidence="1" type="ORF">SCALOS_LOCUS11328</name>
</gene>
<feature type="non-terminal residue" evidence="1">
    <location>
        <position position="44"/>
    </location>
</feature>
<keyword evidence="2" id="KW-1185">Reference proteome</keyword>
<organism evidence="1 2">
    <name type="scientific">Scutellospora calospora</name>
    <dbReference type="NCBI Taxonomy" id="85575"/>
    <lineage>
        <taxon>Eukaryota</taxon>
        <taxon>Fungi</taxon>
        <taxon>Fungi incertae sedis</taxon>
        <taxon>Mucoromycota</taxon>
        <taxon>Glomeromycotina</taxon>
        <taxon>Glomeromycetes</taxon>
        <taxon>Diversisporales</taxon>
        <taxon>Gigasporaceae</taxon>
        <taxon>Scutellospora</taxon>
    </lineage>
</organism>
<evidence type="ECO:0000313" key="2">
    <source>
        <dbReference type="Proteomes" id="UP000789860"/>
    </source>
</evidence>
<dbReference type="Proteomes" id="UP000789860">
    <property type="component" value="Unassembled WGS sequence"/>
</dbReference>
<accession>A0ACA9PVJ4</accession>
<dbReference type="EMBL" id="CAJVPM010048355">
    <property type="protein sequence ID" value="CAG8722919.1"/>
    <property type="molecule type" value="Genomic_DNA"/>
</dbReference>
<feature type="non-terminal residue" evidence="1">
    <location>
        <position position="1"/>
    </location>
</feature>
<sequence>QVSHPDSIRLFVIYMTMYTHLFQFKCINLICYFAKVDDKDLSVQ</sequence>